<feature type="non-terminal residue" evidence="2">
    <location>
        <position position="73"/>
    </location>
</feature>
<organism evidence="2 3">
    <name type="scientific">Sordaria brevicollis</name>
    <dbReference type="NCBI Taxonomy" id="83679"/>
    <lineage>
        <taxon>Eukaryota</taxon>
        <taxon>Fungi</taxon>
        <taxon>Dikarya</taxon>
        <taxon>Ascomycota</taxon>
        <taxon>Pezizomycotina</taxon>
        <taxon>Sordariomycetes</taxon>
        <taxon>Sordariomycetidae</taxon>
        <taxon>Sordariales</taxon>
        <taxon>Sordariaceae</taxon>
        <taxon>Sordaria</taxon>
    </lineage>
</organism>
<keyword evidence="3" id="KW-1185">Reference proteome</keyword>
<evidence type="ECO:0000313" key="3">
    <source>
        <dbReference type="Proteomes" id="UP001281003"/>
    </source>
</evidence>
<reference evidence="2" key="1">
    <citation type="journal article" date="2023" name="Mol. Phylogenet. Evol.">
        <title>Genome-scale phylogeny and comparative genomics of the fungal order Sordariales.</title>
        <authorList>
            <person name="Hensen N."/>
            <person name="Bonometti L."/>
            <person name="Westerberg I."/>
            <person name="Brannstrom I.O."/>
            <person name="Guillou S."/>
            <person name="Cros-Aarteil S."/>
            <person name="Calhoun S."/>
            <person name="Haridas S."/>
            <person name="Kuo A."/>
            <person name="Mondo S."/>
            <person name="Pangilinan J."/>
            <person name="Riley R."/>
            <person name="LaButti K."/>
            <person name="Andreopoulos B."/>
            <person name="Lipzen A."/>
            <person name="Chen C."/>
            <person name="Yan M."/>
            <person name="Daum C."/>
            <person name="Ng V."/>
            <person name="Clum A."/>
            <person name="Steindorff A."/>
            <person name="Ohm R.A."/>
            <person name="Martin F."/>
            <person name="Silar P."/>
            <person name="Natvig D.O."/>
            <person name="Lalanne C."/>
            <person name="Gautier V."/>
            <person name="Ament-Velasquez S.L."/>
            <person name="Kruys A."/>
            <person name="Hutchinson M.I."/>
            <person name="Powell A.J."/>
            <person name="Barry K."/>
            <person name="Miller A.N."/>
            <person name="Grigoriev I.V."/>
            <person name="Debuchy R."/>
            <person name="Gladieux P."/>
            <person name="Hiltunen Thoren M."/>
            <person name="Johannesson H."/>
        </authorList>
    </citation>
    <scope>NUCLEOTIDE SEQUENCE</scope>
    <source>
        <strain evidence="2">FGSC 1904</strain>
    </source>
</reference>
<feature type="compositionally biased region" description="Basic residues" evidence="1">
    <location>
        <begin position="48"/>
        <end position="59"/>
    </location>
</feature>
<dbReference type="AlphaFoldDB" id="A0AAE0P3F4"/>
<proteinExistence type="predicted"/>
<comment type="caution">
    <text evidence="2">The sequence shown here is derived from an EMBL/GenBank/DDBJ whole genome shotgun (WGS) entry which is preliminary data.</text>
</comment>
<accession>A0AAE0P3F4</accession>
<protein>
    <submittedName>
        <fullName evidence="2">Uncharacterized protein</fullName>
    </submittedName>
</protein>
<gene>
    <name evidence="2" type="ORF">B0T20DRAFT_333937</name>
</gene>
<sequence>MGVSETPFFTAILAAHLIVGYQLLCAKLLGTVHNWHFGSTVHWGRPHKMGSVHHRVRRDRNRDQHGTSHVSAP</sequence>
<feature type="region of interest" description="Disordered" evidence="1">
    <location>
        <begin position="48"/>
        <end position="73"/>
    </location>
</feature>
<evidence type="ECO:0000313" key="2">
    <source>
        <dbReference type="EMBL" id="KAK3392621.1"/>
    </source>
</evidence>
<dbReference type="EMBL" id="JAUTDP010000011">
    <property type="protein sequence ID" value="KAK3392621.1"/>
    <property type="molecule type" value="Genomic_DNA"/>
</dbReference>
<dbReference type="Proteomes" id="UP001281003">
    <property type="component" value="Unassembled WGS sequence"/>
</dbReference>
<evidence type="ECO:0000256" key="1">
    <source>
        <dbReference type="SAM" id="MobiDB-lite"/>
    </source>
</evidence>
<reference evidence="2" key="2">
    <citation type="submission" date="2023-07" db="EMBL/GenBank/DDBJ databases">
        <authorList>
            <consortium name="Lawrence Berkeley National Laboratory"/>
            <person name="Haridas S."/>
            <person name="Hensen N."/>
            <person name="Bonometti L."/>
            <person name="Westerberg I."/>
            <person name="Brannstrom I.O."/>
            <person name="Guillou S."/>
            <person name="Cros-Aarteil S."/>
            <person name="Calhoun S."/>
            <person name="Kuo A."/>
            <person name="Mondo S."/>
            <person name="Pangilinan J."/>
            <person name="Riley R."/>
            <person name="LaButti K."/>
            <person name="Andreopoulos B."/>
            <person name="Lipzen A."/>
            <person name="Chen C."/>
            <person name="Yanf M."/>
            <person name="Daum C."/>
            <person name="Ng V."/>
            <person name="Clum A."/>
            <person name="Steindorff A."/>
            <person name="Ohm R."/>
            <person name="Martin F."/>
            <person name="Silar P."/>
            <person name="Natvig D."/>
            <person name="Lalanne C."/>
            <person name="Gautier V."/>
            <person name="Ament-velasquez S.L."/>
            <person name="Kruys A."/>
            <person name="Hutchinson M.I."/>
            <person name="Powell A.J."/>
            <person name="Barry K."/>
            <person name="Miller A.N."/>
            <person name="Grigoriev I.V."/>
            <person name="Debuchy R."/>
            <person name="Gladieux P."/>
            <person name="Thoren M.H."/>
            <person name="Johannesson H."/>
        </authorList>
    </citation>
    <scope>NUCLEOTIDE SEQUENCE</scope>
    <source>
        <strain evidence="2">FGSC 1904</strain>
    </source>
</reference>
<name>A0AAE0P3F4_SORBR</name>